<reference evidence="1 2" key="1">
    <citation type="journal article" date="2024" name="J Genomics">
        <title>Draft genome sequencing and assembly of Favolaschia claudopus CIRM-BRFM 2984 isolated from oak limbs.</title>
        <authorList>
            <person name="Navarro D."/>
            <person name="Drula E."/>
            <person name="Chaduli D."/>
            <person name="Cazenave R."/>
            <person name="Ahrendt S."/>
            <person name="Wang J."/>
            <person name="Lipzen A."/>
            <person name="Daum C."/>
            <person name="Barry K."/>
            <person name="Grigoriev I.V."/>
            <person name="Favel A."/>
            <person name="Rosso M.N."/>
            <person name="Martin F."/>
        </authorList>
    </citation>
    <scope>NUCLEOTIDE SEQUENCE [LARGE SCALE GENOMIC DNA]</scope>
    <source>
        <strain evidence="1 2">CIRM-BRFM 2984</strain>
    </source>
</reference>
<proteinExistence type="predicted"/>
<name>A0AAV9Z2X6_9AGAR</name>
<evidence type="ECO:0000313" key="1">
    <source>
        <dbReference type="EMBL" id="KAK6969198.1"/>
    </source>
</evidence>
<sequence>VWMTLGCLTKCVLSSLDHVSTLASAHPDVGCLEAEHSAASRHRLDDSDTQDQPRINTGYILHGTAAHRMFPHTDLADEGK</sequence>
<dbReference type="Proteomes" id="UP001362999">
    <property type="component" value="Unassembled WGS sequence"/>
</dbReference>
<feature type="non-terminal residue" evidence="1">
    <location>
        <position position="1"/>
    </location>
</feature>
<gene>
    <name evidence="1" type="ORF">R3P38DRAFT_3146951</name>
</gene>
<accession>A0AAV9Z2X6</accession>
<keyword evidence="2" id="KW-1185">Reference proteome</keyword>
<dbReference type="EMBL" id="JAWWNJ010000231">
    <property type="protein sequence ID" value="KAK6969198.1"/>
    <property type="molecule type" value="Genomic_DNA"/>
</dbReference>
<comment type="caution">
    <text evidence="1">The sequence shown here is derived from an EMBL/GenBank/DDBJ whole genome shotgun (WGS) entry which is preliminary data.</text>
</comment>
<protein>
    <submittedName>
        <fullName evidence="1">Uncharacterized protein</fullName>
    </submittedName>
</protein>
<dbReference type="AlphaFoldDB" id="A0AAV9Z2X6"/>
<organism evidence="1 2">
    <name type="scientific">Favolaschia claudopus</name>
    <dbReference type="NCBI Taxonomy" id="2862362"/>
    <lineage>
        <taxon>Eukaryota</taxon>
        <taxon>Fungi</taxon>
        <taxon>Dikarya</taxon>
        <taxon>Basidiomycota</taxon>
        <taxon>Agaricomycotina</taxon>
        <taxon>Agaricomycetes</taxon>
        <taxon>Agaricomycetidae</taxon>
        <taxon>Agaricales</taxon>
        <taxon>Marasmiineae</taxon>
        <taxon>Mycenaceae</taxon>
        <taxon>Favolaschia</taxon>
    </lineage>
</organism>
<evidence type="ECO:0000313" key="2">
    <source>
        <dbReference type="Proteomes" id="UP001362999"/>
    </source>
</evidence>